<keyword evidence="2" id="KW-0678">Repressor</keyword>
<dbReference type="RefSeq" id="WP_218324836.1">
    <property type="nucleotide sequence ID" value="NZ_JAHUZB010000002.1"/>
</dbReference>
<sequence>MIKDERYKEIMQLLRKTGTVKVNDIMDKLDVSDMTVRRDLASLEKQGLLKRVHGGAKVNTFNEELSHKEKRIIHIDEKRAIVKKAIEYIQTGDTIFLGPGTTIELLAQLIDVADVRIVTNCLPVFEILNQKKEHQKIYLVGGEMRNNTQSFFGDLTNKIITDLKFNKAFFSCNALVGQEIMTSTLEEGQTQTLALNNSQERFLLADSSKIGKTDFCVYYRLDEVTELITNQDETHKYKQLDSSSIILV</sequence>
<accession>A0ABS6TA33</accession>
<dbReference type="PROSITE" id="PS00894">
    <property type="entry name" value="HTH_DEOR_1"/>
    <property type="match status" value="1"/>
</dbReference>
<dbReference type="InterPro" id="IPR050313">
    <property type="entry name" value="Carb_Metab_HTH_regulators"/>
</dbReference>
<evidence type="ECO:0000256" key="1">
    <source>
        <dbReference type="ARBA" id="ARBA00021390"/>
    </source>
</evidence>
<keyword evidence="5" id="KW-0804">Transcription</keyword>
<evidence type="ECO:0000256" key="4">
    <source>
        <dbReference type="ARBA" id="ARBA00023125"/>
    </source>
</evidence>
<dbReference type="InterPro" id="IPR001034">
    <property type="entry name" value="DeoR_HTH"/>
</dbReference>
<dbReference type="SMART" id="SM00420">
    <property type="entry name" value="HTH_DEOR"/>
    <property type="match status" value="1"/>
</dbReference>
<comment type="caution">
    <text evidence="8">The sequence shown here is derived from an EMBL/GenBank/DDBJ whole genome shotgun (WGS) entry which is preliminary data.</text>
</comment>
<evidence type="ECO:0000256" key="5">
    <source>
        <dbReference type="ARBA" id="ARBA00023163"/>
    </source>
</evidence>
<evidence type="ECO:0000313" key="8">
    <source>
        <dbReference type="EMBL" id="MBV7389766.1"/>
    </source>
</evidence>
<dbReference type="Proteomes" id="UP000774130">
    <property type="component" value="Unassembled WGS sequence"/>
</dbReference>
<keyword evidence="9" id="KW-1185">Reference proteome</keyword>
<dbReference type="PANTHER" id="PTHR30363:SF4">
    <property type="entry name" value="GLYCEROL-3-PHOSPHATE REGULON REPRESSOR"/>
    <property type="match status" value="1"/>
</dbReference>
<dbReference type="PROSITE" id="PS51000">
    <property type="entry name" value="HTH_DEOR_2"/>
    <property type="match status" value="1"/>
</dbReference>
<organism evidence="8 9">
    <name type="scientific">Enterococcus alishanensis</name>
    <dbReference type="NCBI Taxonomy" id="1303817"/>
    <lineage>
        <taxon>Bacteria</taxon>
        <taxon>Bacillati</taxon>
        <taxon>Bacillota</taxon>
        <taxon>Bacilli</taxon>
        <taxon>Lactobacillales</taxon>
        <taxon>Enterococcaceae</taxon>
        <taxon>Enterococcus</taxon>
    </lineage>
</organism>
<name>A0ABS6TA33_9ENTE</name>
<evidence type="ECO:0000256" key="6">
    <source>
        <dbReference type="ARBA" id="ARBA00024937"/>
    </source>
</evidence>
<comment type="function">
    <text evidence="6">Repressor of the lactose catabolism operon. Galactose-6-phosphate is the inducer.</text>
</comment>
<reference evidence="8 9" key="1">
    <citation type="submission" date="2021-06" db="EMBL/GenBank/DDBJ databases">
        <title>Enterococcus alishanensis sp. nov., a novel lactic acid bacterium isolated from fresh coffee beans.</title>
        <authorList>
            <person name="Chen Y.-S."/>
        </authorList>
    </citation>
    <scope>NUCLEOTIDE SEQUENCE [LARGE SCALE GENOMIC DNA]</scope>
    <source>
        <strain evidence="8 9">ALS3</strain>
    </source>
</reference>
<dbReference type="InterPro" id="IPR018356">
    <property type="entry name" value="Tscrpt_reg_HTH_DeoR_CS"/>
</dbReference>
<dbReference type="Pfam" id="PF08220">
    <property type="entry name" value="HTH_DeoR"/>
    <property type="match status" value="1"/>
</dbReference>
<evidence type="ECO:0000259" key="7">
    <source>
        <dbReference type="PROSITE" id="PS51000"/>
    </source>
</evidence>
<dbReference type="SMART" id="SM01134">
    <property type="entry name" value="DeoRC"/>
    <property type="match status" value="1"/>
</dbReference>
<dbReference type="InterPro" id="IPR014036">
    <property type="entry name" value="DeoR-like_C"/>
</dbReference>
<evidence type="ECO:0000256" key="3">
    <source>
        <dbReference type="ARBA" id="ARBA00023015"/>
    </source>
</evidence>
<dbReference type="PANTHER" id="PTHR30363">
    <property type="entry name" value="HTH-TYPE TRANSCRIPTIONAL REGULATOR SRLR-RELATED"/>
    <property type="match status" value="1"/>
</dbReference>
<evidence type="ECO:0000256" key="2">
    <source>
        <dbReference type="ARBA" id="ARBA00022491"/>
    </source>
</evidence>
<gene>
    <name evidence="8" type="ORF">KUA55_03675</name>
</gene>
<protein>
    <recommendedName>
        <fullName evidence="1">Lactose phosphotransferase system repressor</fullName>
    </recommendedName>
</protein>
<proteinExistence type="predicted"/>
<dbReference type="Pfam" id="PF00455">
    <property type="entry name" value="DeoRC"/>
    <property type="match status" value="1"/>
</dbReference>
<keyword evidence="3" id="KW-0805">Transcription regulation</keyword>
<evidence type="ECO:0000313" key="9">
    <source>
        <dbReference type="Proteomes" id="UP000774130"/>
    </source>
</evidence>
<dbReference type="EMBL" id="JAHUZB010000002">
    <property type="protein sequence ID" value="MBV7389766.1"/>
    <property type="molecule type" value="Genomic_DNA"/>
</dbReference>
<keyword evidence="4 8" id="KW-0238">DNA-binding</keyword>
<dbReference type="GO" id="GO:0003677">
    <property type="term" value="F:DNA binding"/>
    <property type="evidence" value="ECO:0007669"/>
    <property type="project" value="UniProtKB-KW"/>
</dbReference>
<feature type="domain" description="HTH deoR-type" evidence="7">
    <location>
        <begin position="3"/>
        <end position="58"/>
    </location>
</feature>